<dbReference type="SUPFAM" id="SSF49299">
    <property type="entry name" value="PKD domain"/>
    <property type="match status" value="1"/>
</dbReference>
<dbReference type="PANTHER" id="PTHR30032">
    <property type="entry name" value="N-ACETYLMURAMOYL-L-ALANINE AMIDASE-RELATED"/>
    <property type="match status" value="1"/>
</dbReference>
<dbReference type="RefSeq" id="WP_212009466.1">
    <property type="nucleotide sequence ID" value="NZ_JAAFYZ010000037.1"/>
</dbReference>
<dbReference type="EMBL" id="JAAFYZ010000037">
    <property type="protein sequence ID" value="MBS2547885.1"/>
    <property type="molecule type" value="Genomic_DNA"/>
</dbReference>
<name>A0ABS5KPE6_9ACTN</name>
<keyword evidence="4" id="KW-1185">Reference proteome</keyword>
<dbReference type="InterPro" id="IPR000601">
    <property type="entry name" value="PKD_dom"/>
</dbReference>
<dbReference type="InterPro" id="IPR007253">
    <property type="entry name" value="Cell_wall-bd_2"/>
</dbReference>
<keyword evidence="1" id="KW-0732">Signal</keyword>
<evidence type="ECO:0000313" key="3">
    <source>
        <dbReference type="EMBL" id="MBS2547885.1"/>
    </source>
</evidence>
<dbReference type="InterPro" id="IPR035986">
    <property type="entry name" value="PKD_dom_sf"/>
</dbReference>
<evidence type="ECO:0000256" key="1">
    <source>
        <dbReference type="SAM" id="SignalP"/>
    </source>
</evidence>
<evidence type="ECO:0000313" key="4">
    <source>
        <dbReference type="Proteomes" id="UP000730482"/>
    </source>
</evidence>
<protein>
    <submittedName>
        <fullName evidence="3">Cell wall-binding repeat-containing protein</fullName>
    </submittedName>
</protein>
<dbReference type="PANTHER" id="PTHR30032:SF8">
    <property type="entry name" value="GERMINATION-SPECIFIC N-ACETYLMURAMOYL-L-ALANINE AMIDASE"/>
    <property type="match status" value="1"/>
</dbReference>
<accession>A0ABS5KPE6</accession>
<dbReference type="InterPro" id="IPR051922">
    <property type="entry name" value="Bact_Sporulation_Assoc"/>
</dbReference>
<dbReference type="Proteomes" id="UP000730482">
    <property type="component" value="Unassembled WGS sequence"/>
</dbReference>
<dbReference type="CDD" id="cd00146">
    <property type="entry name" value="PKD"/>
    <property type="match status" value="1"/>
</dbReference>
<dbReference type="PROSITE" id="PS50093">
    <property type="entry name" value="PKD"/>
    <property type="match status" value="1"/>
</dbReference>
<dbReference type="InterPro" id="IPR013783">
    <property type="entry name" value="Ig-like_fold"/>
</dbReference>
<dbReference type="Pfam" id="PF04122">
    <property type="entry name" value="CW_binding_2"/>
    <property type="match status" value="3"/>
</dbReference>
<sequence>MKRRTSSLLTAVALVSGAGASALAVAPAHAATDSGTCASGLEKQGPISFNPPGAVAPAPITIRVAGNTVDPGNGCTATLDFGDGQQASLSTDVDVVHTYQNPGDYRVTLTLQWPGYSPAVESGHLLIGGAAGQAQVNRIAGTDRLDTAVQISKKQWLTADPKSSWGQAQTAVIATSGTFPDALAGVPLASYKRGPLLLTPPNAGLYGPANDEINRVVPKGRTVFILGGYSAVAPSVDQELINEGYKVQRFAGQTRFDTALQVAKFGLGDPSNVVVATGADFPDALSAGPLAAGPRATEVAGQAPQPAAIILTNGSSFFDPTTSAYVKSKLGTKNCDAVTAVGGAAVHALSALAAGQCHSELSGADRYQTSAKVFGEFSLTYLVGVASGSTFADALTGAAYVANVQQPLLLTDPNTLPDPIGGYFDAMGKQPGVAFVDVFGGPKAITDHVYGQITDAAHSGQYNP</sequence>
<feature type="domain" description="PKD" evidence="2">
    <location>
        <begin position="80"/>
        <end position="111"/>
    </location>
</feature>
<dbReference type="Gene3D" id="2.60.40.10">
    <property type="entry name" value="Immunoglobulins"/>
    <property type="match status" value="1"/>
</dbReference>
<reference evidence="3 4" key="1">
    <citation type="submission" date="2020-02" db="EMBL/GenBank/DDBJ databases">
        <title>Acidophilic actinobacteria isolated from forest soil.</title>
        <authorList>
            <person name="Golinska P."/>
        </authorList>
    </citation>
    <scope>NUCLEOTIDE SEQUENCE [LARGE SCALE GENOMIC DNA]</scope>
    <source>
        <strain evidence="3 4">NL8</strain>
    </source>
</reference>
<gene>
    <name evidence="3" type="ORF">KGQ19_13515</name>
</gene>
<feature type="signal peptide" evidence="1">
    <location>
        <begin position="1"/>
        <end position="30"/>
    </location>
</feature>
<dbReference type="Gene3D" id="3.40.50.12090">
    <property type="match status" value="2"/>
</dbReference>
<evidence type="ECO:0000259" key="2">
    <source>
        <dbReference type="PROSITE" id="PS50093"/>
    </source>
</evidence>
<feature type="chain" id="PRO_5045328465" evidence="1">
    <location>
        <begin position="31"/>
        <end position="464"/>
    </location>
</feature>
<dbReference type="Pfam" id="PF18911">
    <property type="entry name" value="PKD_4"/>
    <property type="match status" value="1"/>
</dbReference>
<proteinExistence type="predicted"/>
<comment type="caution">
    <text evidence="3">The sequence shown here is derived from an EMBL/GenBank/DDBJ whole genome shotgun (WGS) entry which is preliminary data.</text>
</comment>
<organism evidence="3 4">
    <name type="scientific">Catenulispora pinistramenti</name>
    <dbReference type="NCBI Taxonomy" id="2705254"/>
    <lineage>
        <taxon>Bacteria</taxon>
        <taxon>Bacillati</taxon>
        <taxon>Actinomycetota</taxon>
        <taxon>Actinomycetes</taxon>
        <taxon>Catenulisporales</taxon>
        <taxon>Catenulisporaceae</taxon>
        <taxon>Catenulispora</taxon>
    </lineage>
</organism>